<dbReference type="GO" id="GO:0009166">
    <property type="term" value="P:nucleotide catabolic process"/>
    <property type="evidence" value="ECO:0007669"/>
    <property type="project" value="InterPro"/>
</dbReference>
<dbReference type="Gene3D" id="3.90.780.10">
    <property type="entry name" value="5'-Nucleotidase, C-terminal domain"/>
    <property type="match status" value="1"/>
</dbReference>
<dbReference type="InterPro" id="IPR006179">
    <property type="entry name" value="5_nucleotidase/apyrase"/>
</dbReference>
<dbReference type="GO" id="GO:0030288">
    <property type="term" value="C:outer membrane-bounded periplasmic space"/>
    <property type="evidence" value="ECO:0007669"/>
    <property type="project" value="TreeGrafter"/>
</dbReference>
<name>A0A6L9EGK0_9FLAO</name>
<protein>
    <recommendedName>
        <fullName evidence="1">5'-Nucleotidase C-terminal domain-containing protein</fullName>
    </recommendedName>
</protein>
<gene>
    <name evidence="2" type="ORF">GTQ38_15305</name>
</gene>
<dbReference type="RefSeq" id="WP_161436427.1">
    <property type="nucleotide sequence ID" value="NZ_WXYO01000007.1"/>
</dbReference>
<dbReference type="GO" id="GO:0016787">
    <property type="term" value="F:hydrolase activity"/>
    <property type="evidence" value="ECO:0007669"/>
    <property type="project" value="InterPro"/>
</dbReference>
<sequence length="254" mass="28351">MILKIKHFVIFITIVGFASCGDKPQSLAEVKGKQLPISDSLMRSDSIEAFVAPYRRRVNEVLDSTLAYAAFTITKEEGELNTPAGNLMADIILEQASPIFESRSGKAVDFVVLNHGGIRSIISQGAVTARTAYEVMPFENNISVVELNGQLVRRLIAHLIQSDRPHPIAGMQIVIDRNNRLESVNIQGKPFDENRNYFVATSSYLVTGGDDMGFFKDGLSFEDTNYLIRNAMIDYFKKADTLRPVVDDRFIKLN</sequence>
<evidence type="ECO:0000259" key="1">
    <source>
        <dbReference type="Pfam" id="PF02872"/>
    </source>
</evidence>
<evidence type="ECO:0000313" key="2">
    <source>
        <dbReference type="EMBL" id="NAS13379.1"/>
    </source>
</evidence>
<reference evidence="2 3" key="1">
    <citation type="submission" date="2020-01" db="EMBL/GenBank/DDBJ databases">
        <title>Bacteria diversity of Porities sp.</title>
        <authorList>
            <person name="Wang G."/>
        </authorList>
    </citation>
    <scope>NUCLEOTIDE SEQUENCE [LARGE SCALE GENOMIC DNA]</scope>
    <source>
        <strain evidence="2 3">R33</strain>
    </source>
</reference>
<dbReference type="PROSITE" id="PS51257">
    <property type="entry name" value="PROKAR_LIPOPROTEIN"/>
    <property type="match status" value="1"/>
</dbReference>
<dbReference type="SUPFAM" id="SSF55816">
    <property type="entry name" value="5'-nucleotidase (syn. UDP-sugar hydrolase), C-terminal domain"/>
    <property type="match status" value="1"/>
</dbReference>
<dbReference type="Pfam" id="PF02872">
    <property type="entry name" value="5_nucleotid_C"/>
    <property type="match status" value="1"/>
</dbReference>
<proteinExistence type="predicted"/>
<dbReference type="PRINTS" id="PR01607">
    <property type="entry name" value="APYRASEFAMLY"/>
</dbReference>
<accession>A0A6L9EGK0</accession>
<evidence type="ECO:0000313" key="3">
    <source>
        <dbReference type="Proteomes" id="UP000475249"/>
    </source>
</evidence>
<feature type="domain" description="5'-Nucleotidase C-terminal" evidence="1">
    <location>
        <begin position="81"/>
        <end position="216"/>
    </location>
</feature>
<comment type="caution">
    <text evidence="2">The sequence shown here is derived from an EMBL/GenBank/DDBJ whole genome shotgun (WGS) entry which is preliminary data.</text>
</comment>
<dbReference type="InterPro" id="IPR036907">
    <property type="entry name" value="5'-Nucleotdase_C_sf"/>
</dbReference>
<dbReference type="EMBL" id="WXYO01000007">
    <property type="protein sequence ID" value="NAS13379.1"/>
    <property type="molecule type" value="Genomic_DNA"/>
</dbReference>
<dbReference type="PANTHER" id="PTHR11575:SF24">
    <property type="entry name" value="5'-NUCLEOTIDASE"/>
    <property type="match status" value="1"/>
</dbReference>
<keyword evidence="3" id="KW-1185">Reference proteome</keyword>
<dbReference type="Proteomes" id="UP000475249">
    <property type="component" value="Unassembled WGS sequence"/>
</dbReference>
<dbReference type="AlphaFoldDB" id="A0A6L9EGK0"/>
<organism evidence="2 3">
    <name type="scientific">Poritiphilus flavus</name>
    <dbReference type="NCBI Taxonomy" id="2697053"/>
    <lineage>
        <taxon>Bacteria</taxon>
        <taxon>Pseudomonadati</taxon>
        <taxon>Bacteroidota</taxon>
        <taxon>Flavobacteriia</taxon>
        <taxon>Flavobacteriales</taxon>
        <taxon>Flavobacteriaceae</taxon>
        <taxon>Poritiphilus</taxon>
    </lineage>
</organism>
<dbReference type="PANTHER" id="PTHR11575">
    <property type="entry name" value="5'-NUCLEOTIDASE-RELATED"/>
    <property type="match status" value="1"/>
</dbReference>
<dbReference type="InterPro" id="IPR008334">
    <property type="entry name" value="5'-Nucleotdase_C"/>
</dbReference>